<dbReference type="RefSeq" id="WP_246126594.1">
    <property type="nucleotide sequence ID" value="NZ_BIFH01000016.1"/>
</dbReference>
<comment type="caution">
    <text evidence="2">The sequence shown here is derived from an EMBL/GenBank/DDBJ whole genome shotgun (WGS) entry which is preliminary data.</text>
</comment>
<protein>
    <recommendedName>
        <fullName evidence="4">DUF3995 domain-containing protein</fullName>
    </recommendedName>
</protein>
<feature type="transmembrane region" description="Helical" evidence="1">
    <location>
        <begin position="118"/>
        <end position="143"/>
    </location>
</feature>
<evidence type="ECO:0000256" key="1">
    <source>
        <dbReference type="SAM" id="Phobius"/>
    </source>
</evidence>
<keyword evidence="3" id="KW-1185">Reference proteome</keyword>
<feature type="transmembrane region" description="Helical" evidence="1">
    <location>
        <begin position="155"/>
        <end position="176"/>
    </location>
</feature>
<name>A0A401YJ85_9ACTN</name>
<dbReference type="Proteomes" id="UP000286931">
    <property type="component" value="Unassembled WGS sequence"/>
</dbReference>
<gene>
    <name evidence="2" type="ORF">EHYA_02351</name>
</gene>
<organism evidence="2 3">
    <name type="scientific">Embleya hyalina</name>
    <dbReference type="NCBI Taxonomy" id="516124"/>
    <lineage>
        <taxon>Bacteria</taxon>
        <taxon>Bacillati</taxon>
        <taxon>Actinomycetota</taxon>
        <taxon>Actinomycetes</taxon>
        <taxon>Kitasatosporales</taxon>
        <taxon>Streptomycetaceae</taxon>
        <taxon>Embleya</taxon>
    </lineage>
</organism>
<feature type="transmembrane region" description="Helical" evidence="1">
    <location>
        <begin position="48"/>
        <end position="71"/>
    </location>
</feature>
<keyword evidence="1" id="KW-0812">Transmembrane</keyword>
<dbReference type="InterPro" id="IPR025058">
    <property type="entry name" value="DUF3995"/>
</dbReference>
<feature type="transmembrane region" description="Helical" evidence="1">
    <location>
        <begin position="91"/>
        <end position="111"/>
    </location>
</feature>
<keyword evidence="1" id="KW-0472">Membrane</keyword>
<keyword evidence="1" id="KW-1133">Transmembrane helix</keyword>
<dbReference type="Pfam" id="PF13160">
    <property type="entry name" value="DUF3995"/>
    <property type="match status" value="1"/>
</dbReference>
<evidence type="ECO:0008006" key="4">
    <source>
        <dbReference type="Google" id="ProtNLM"/>
    </source>
</evidence>
<dbReference type="EMBL" id="BIFH01000016">
    <property type="protein sequence ID" value="GCD94682.1"/>
    <property type="molecule type" value="Genomic_DNA"/>
</dbReference>
<accession>A0A401YJ85</accession>
<reference evidence="2 3" key="1">
    <citation type="submission" date="2018-12" db="EMBL/GenBank/DDBJ databases">
        <title>Draft genome sequence of Embleya hyalina NBRC 13850T.</title>
        <authorList>
            <person name="Komaki H."/>
            <person name="Hosoyama A."/>
            <person name="Kimura A."/>
            <person name="Ichikawa N."/>
            <person name="Tamura T."/>
        </authorList>
    </citation>
    <scope>NUCLEOTIDE SEQUENCE [LARGE SCALE GENOMIC DNA]</scope>
    <source>
        <strain evidence="2 3">NBRC 13850</strain>
    </source>
</reference>
<dbReference type="AlphaFoldDB" id="A0A401YJ85"/>
<proteinExistence type="predicted"/>
<evidence type="ECO:0000313" key="2">
    <source>
        <dbReference type="EMBL" id="GCD94682.1"/>
    </source>
</evidence>
<evidence type="ECO:0000313" key="3">
    <source>
        <dbReference type="Proteomes" id="UP000286931"/>
    </source>
</evidence>
<feature type="transmembrane region" description="Helical" evidence="1">
    <location>
        <begin position="20"/>
        <end position="41"/>
    </location>
</feature>
<sequence length="194" mass="19427">MYNAAEAAGSTRTATDATAAADVAVAAAATAAVTTASAIAARRRKGTAVAALLAGDALVHAFWATGATWPADSTEALSQGLLNADVPFTPRVLLPLCALLTTAAVGIYAHSRGRGGRLAALVTAAVATGLTVRAGAGVVWAFGVGADPGSTFHRLNLAVYTPVCVGFGYAAARVALDGIARRPSRLLRTRTAGR</sequence>